<feature type="region of interest" description="Disordered" evidence="1">
    <location>
        <begin position="260"/>
        <end position="280"/>
    </location>
</feature>
<dbReference type="AlphaFoldDB" id="A0A1H8S9K8"/>
<dbReference type="EMBL" id="FOEE01000004">
    <property type="protein sequence ID" value="SEO75206.1"/>
    <property type="molecule type" value="Genomic_DNA"/>
</dbReference>
<dbReference type="RefSeq" id="WP_091941803.1">
    <property type="nucleotide sequence ID" value="NZ_FOEE01000004.1"/>
</dbReference>
<evidence type="ECO:0000256" key="1">
    <source>
        <dbReference type="SAM" id="MobiDB-lite"/>
    </source>
</evidence>
<sequence length="419" mass="44572">MTAPIPPVAARMAGRASFVPADRQDARRGAPAVDLTGYAASRGLQYLGSQNPSGYFAALPLEPELQFNVVRGDVGDRDVCLWHWRYAWPLDSDDEPAGDHTFWFVTVAPPMRRLWSAPRRFLSSTEADHLFIGVPCTGAAALVPEAALLPRFRITNRSPGLWPSSAEIPLAPVGLPGLTLIAESELPEGLVERLVAGPMAAVLRAGADLPFFELGYRFGTVRLVRNSYLGDATELDRLLHATRDAADALAAACRPLHRPQAFGEPLPAPPPAGPGSPRIPPALLAAVQAEAAGRGLAAEDPRAYAAAFPTNPVPGTAWAVLRGALPGLPPTARLALHTEARVVERNSGRTALLLPAGNAAPTPRGGIPVDSPSDPMRYAVRDGVFAVWILRWRPLDLGDVPTLLWRGGALAREVGALRS</sequence>
<organism evidence="2 3">
    <name type="scientific">Trujillonella endophytica</name>
    <dbReference type="NCBI Taxonomy" id="673521"/>
    <lineage>
        <taxon>Bacteria</taxon>
        <taxon>Bacillati</taxon>
        <taxon>Actinomycetota</taxon>
        <taxon>Actinomycetes</taxon>
        <taxon>Geodermatophilales</taxon>
        <taxon>Geodermatophilaceae</taxon>
        <taxon>Trujillonella</taxon>
    </lineage>
</organism>
<accession>A0A1H8S9K8</accession>
<reference evidence="3" key="1">
    <citation type="submission" date="2016-10" db="EMBL/GenBank/DDBJ databases">
        <authorList>
            <person name="Varghese N."/>
            <person name="Submissions S."/>
        </authorList>
    </citation>
    <scope>NUCLEOTIDE SEQUENCE [LARGE SCALE GENOMIC DNA]</scope>
    <source>
        <strain evidence="3">DSM 45413</strain>
    </source>
</reference>
<dbReference type="OrthoDB" id="5176751at2"/>
<name>A0A1H8S9K8_9ACTN</name>
<dbReference type="Proteomes" id="UP000198960">
    <property type="component" value="Unassembled WGS sequence"/>
</dbReference>
<dbReference type="STRING" id="673521.SAMN05660991_01524"/>
<proteinExistence type="predicted"/>
<protein>
    <submittedName>
        <fullName evidence="2">Uncharacterized protein</fullName>
    </submittedName>
</protein>
<keyword evidence="3" id="KW-1185">Reference proteome</keyword>
<evidence type="ECO:0000313" key="2">
    <source>
        <dbReference type="EMBL" id="SEO75206.1"/>
    </source>
</evidence>
<gene>
    <name evidence="2" type="ORF">SAMN05660991_01524</name>
</gene>
<feature type="compositionally biased region" description="Pro residues" evidence="1">
    <location>
        <begin position="266"/>
        <end position="280"/>
    </location>
</feature>
<evidence type="ECO:0000313" key="3">
    <source>
        <dbReference type="Proteomes" id="UP000198960"/>
    </source>
</evidence>